<dbReference type="AlphaFoldDB" id="A0A4P2Q8J6"/>
<dbReference type="InterPro" id="IPR002078">
    <property type="entry name" value="Sigma_54_int"/>
</dbReference>
<dbReference type="InterPro" id="IPR025944">
    <property type="entry name" value="Sigma_54_int_dom_CS"/>
</dbReference>
<dbReference type="Pfam" id="PF25601">
    <property type="entry name" value="AAA_lid_14"/>
    <property type="match status" value="1"/>
</dbReference>
<reference evidence="6 7" key="1">
    <citation type="submission" date="2015-09" db="EMBL/GenBank/DDBJ databases">
        <title>Sorangium comparison.</title>
        <authorList>
            <person name="Zaburannyi N."/>
            <person name="Bunk B."/>
            <person name="Overmann J."/>
            <person name="Mueller R."/>
        </authorList>
    </citation>
    <scope>NUCLEOTIDE SEQUENCE [LARGE SCALE GENOMIC DNA]</scope>
    <source>
        <strain evidence="6 7">So ceGT47</strain>
    </source>
</reference>
<dbReference type="SUPFAM" id="SSF52540">
    <property type="entry name" value="P-loop containing nucleoside triphosphate hydrolases"/>
    <property type="match status" value="1"/>
</dbReference>
<dbReference type="PROSITE" id="PS50045">
    <property type="entry name" value="SIGMA54_INTERACT_4"/>
    <property type="match status" value="1"/>
</dbReference>
<gene>
    <name evidence="6" type="ORF">SOCEGT47_063710</name>
</gene>
<dbReference type="GO" id="GO:0006355">
    <property type="term" value="P:regulation of DNA-templated transcription"/>
    <property type="evidence" value="ECO:0007669"/>
    <property type="project" value="InterPro"/>
</dbReference>
<dbReference type="RefSeq" id="WP_207213687.1">
    <property type="nucleotide sequence ID" value="NZ_CP012670.1"/>
</dbReference>
<keyword evidence="3" id="KW-0805">Transcription regulation</keyword>
<dbReference type="PROSITE" id="PS00688">
    <property type="entry name" value="SIGMA54_INTERACT_3"/>
    <property type="match status" value="1"/>
</dbReference>
<evidence type="ECO:0000313" key="6">
    <source>
        <dbReference type="EMBL" id="AUX25819.1"/>
    </source>
</evidence>
<evidence type="ECO:0000313" key="7">
    <source>
        <dbReference type="Proteomes" id="UP000295781"/>
    </source>
</evidence>
<name>A0A4P2Q8J6_SORCE</name>
<dbReference type="EMBL" id="CP012670">
    <property type="protein sequence ID" value="AUX25819.1"/>
    <property type="molecule type" value="Genomic_DNA"/>
</dbReference>
<dbReference type="Gene3D" id="1.10.8.60">
    <property type="match status" value="1"/>
</dbReference>
<dbReference type="GO" id="GO:0005524">
    <property type="term" value="F:ATP binding"/>
    <property type="evidence" value="ECO:0007669"/>
    <property type="project" value="UniProtKB-KW"/>
</dbReference>
<dbReference type="PANTHER" id="PTHR32071:SF122">
    <property type="entry name" value="SIGMA FACTOR"/>
    <property type="match status" value="1"/>
</dbReference>
<evidence type="ECO:0000256" key="2">
    <source>
        <dbReference type="ARBA" id="ARBA00022840"/>
    </source>
</evidence>
<organism evidence="6 7">
    <name type="scientific">Sorangium cellulosum</name>
    <name type="common">Polyangium cellulosum</name>
    <dbReference type="NCBI Taxonomy" id="56"/>
    <lineage>
        <taxon>Bacteria</taxon>
        <taxon>Pseudomonadati</taxon>
        <taxon>Myxococcota</taxon>
        <taxon>Polyangia</taxon>
        <taxon>Polyangiales</taxon>
        <taxon>Polyangiaceae</taxon>
        <taxon>Sorangium</taxon>
    </lineage>
</organism>
<dbReference type="Proteomes" id="UP000295781">
    <property type="component" value="Chromosome"/>
</dbReference>
<dbReference type="InterPro" id="IPR058031">
    <property type="entry name" value="AAA_lid_NorR"/>
</dbReference>
<keyword evidence="1" id="KW-0547">Nucleotide-binding</keyword>
<evidence type="ECO:0000259" key="5">
    <source>
        <dbReference type="PROSITE" id="PS50045"/>
    </source>
</evidence>
<keyword evidence="4" id="KW-0804">Transcription</keyword>
<evidence type="ECO:0000256" key="4">
    <source>
        <dbReference type="ARBA" id="ARBA00023163"/>
    </source>
</evidence>
<feature type="domain" description="Sigma-54 factor interaction" evidence="5">
    <location>
        <begin position="8"/>
        <end position="51"/>
    </location>
</feature>
<protein>
    <recommendedName>
        <fullName evidence="5">Sigma-54 factor interaction domain-containing protein</fullName>
    </recommendedName>
</protein>
<evidence type="ECO:0000256" key="3">
    <source>
        <dbReference type="ARBA" id="ARBA00023015"/>
    </source>
</evidence>
<dbReference type="PANTHER" id="PTHR32071">
    <property type="entry name" value="TRANSCRIPTIONAL REGULATORY PROTEIN"/>
    <property type="match status" value="1"/>
</dbReference>
<proteinExistence type="predicted"/>
<accession>A0A4P2Q8J6</accession>
<dbReference type="InterPro" id="IPR027417">
    <property type="entry name" value="P-loop_NTPase"/>
</dbReference>
<keyword evidence="2" id="KW-0067">ATP-binding</keyword>
<sequence length="77" mass="8723">MSSAAGRLARAKEANAREVKGLTPAVLERLRAYAWPGNVRELRNVIERAVVMARGTLIDVRRICRPGCAAWRRRRRP</sequence>
<evidence type="ECO:0000256" key="1">
    <source>
        <dbReference type="ARBA" id="ARBA00022741"/>
    </source>
</evidence>